<gene>
    <name evidence="5" type="ORF">UFOPK1425_00297</name>
</gene>
<proteinExistence type="predicted"/>
<dbReference type="InterPro" id="IPR027417">
    <property type="entry name" value="P-loop_NTPase"/>
</dbReference>
<name>A0A6J6B9Z7_9ZZZZ</name>
<dbReference type="PANTHER" id="PTHR30580">
    <property type="entry name" value="PRIMOSOMAL PROTEIN N"/>
    <property type="match status" value="1"/>
</dbReference>
<keyword evidence="2" id="KW-0067">ATP-binding</keyword>
<dbReference type="PANTHER" id="PTHR30580:SF0">
    <property type="entry name" value="PRIMOSOMAL PROTEIN N"/>
    <property type="match status" value="1"/>
</dbReference>
<reference evidence="5" key="1">
    <citation type="submission" date="2020-05" db="EMBL/GenBank/DDBJ databases">
        <authorList>
            <person name="Chiriac C."/>
            <person name="Salcher M."/>
            <person name="Ghai R."/>
            <person name="Kavagutti S V."/>
        </authorList>
    </citation>
    <scope>NUCLEOTIDE SEQUENCE</scope>
</reference>
<dbReference type="Gene3D" id="3.40.50.300">
    <property type="entry name" value="P-loop containing nucleotide triphosphate hydrolases"/>
    <property type="match status" value="1"/>
</dbReference>
<keyword evidence="3" id="KW-0238">DNA-binding</keyword>
<accession>A0A6J6B9Z7</accession>
<dbReference type="GO" id="GO:0006270">
    <property type="term" value="P:DNA replication initiation"/>
    <property type="evidence" value="ECO:0007669"/>
    <property type="project" value="TreeGrafter"/>
</dbReference>
<evidence type="ECO:0000259" key="4">
    <source>
        <dbReference type="Pfam" id="PF17764"/>
    </source>
</evidence>
<dbReference type="InterPro" id="IPR041222">
    <property type="entry name" value="PriA_3primeBD"/>
</dbReference>
<sequence>MAEVKPLRLKTQRVPKNVVVAIANPIVQICVDTGVYHLDDVFDYLVPESLSEILVPGVFVDVPFGPKQVSGYVVSRKSSDLDTAKLKFITRVISPIPLLNGELLEIISDVCARYACKPWDVIRSAIPGRVAGPENQYLGRVASEPVQSKVNLHHSLTVATEKHGLVNEVIKEVSGLKNGSQLLVIVPDERDIAHLLSEDLPVEPIVLTTEISKSQRYSNYLRTRFEVPKLIIGTRSAIFTPLAFNSKILIFNDNDESMYERRYPGWNVRDVALLRSGDHSLNFISSAPSAEIVRLTELGWIKMKQEGPRPMIKNISLSFAGSRVSDISVIKSGLKLGNVLVVMAETGYINAIACQKCKNQGRCECGGKLFIPAKDQNPICFLCEAQSKNWKCTWCGGENIRSLGKGTNRYAEEIAKAVPGFRVILSKGGARIDFLPESKENLLVIASYGCEPKGSYSAVVLNSLESLTNRVDLRSLEYARRAIFENLNRIATIPGAAGYINLSPENPVSQSILRRDSYGLCVSELADRKSSALPPFVRIATLVGDASALRQLSKQLETNDLFLETSIIKHTVGRDSNSSIAKMILRSKIEKSTEFSEFFRDLARYRGIKGLSPIQIRLDPFSI</sequence>
<keyword evidence="1" id="KW-0547">Nucleotide-binding</keyword>
<protein>
    <submittedName>
        <fullName evidence="5">Unannotated protein</fullName>
    </submittedName>
</protein>
<evidence type="ECO:0000313" key="5">
    <source>
        <dbReference type="EMBL" id="CAB4535656.1"/>
    </source>
</evidence>
<dbReference type="InterPro" id="IPR042115">
    <property type="entry name" value="PriA_3primeBD_sf"/>
</dbReference>
<dbReference type="Gene3D" id="3.40.1440.60">
    <property type="entry name" value="PriA, 3(prime) DNA-binding domain"/>
    <property type="match status" value="1"/>
</dbReference>
<organism evidence="5">
    <name type="scientific">freshwater metagenome</name>
    <dbReference type="NCBI Taxonomy" id="449393"/>
    <lineage>
        <taxon>unclassified sequences</taxon>
        <taxon>metagenomes</taxon>
        <taxon>ecological metagenomes</taxon>
    </lineage>
</organism>
<dbReference type="AlphaFoldDB" id="A0A6J6B9Z7"/>
<feature type="domain" description="Primosomal protein N' 3' DNA-binding" evidence="4">
    <location>
        <begin position="29"/>
        <end position="127"/>
    </location>
</feature>
<evidence type="ECO:0000256" key="1">
    <source>
        <dbReference type="ARBA" id="ARBA00022741"/>
    </source>
</evidence>
<dbReference type="Pfam" id="PF17764">
    <property type="entry name" value="PriA_3primeBD"/>
    <property type="match status" value="1"/>
</dbReference>
<dbReference type="GO" id="GO:0003677">
    <property type="term" value="F:DNA binding"/>
    <property type="evidence" value="ECO:0007669"/>
    <property type="project" value="UniProtKB-KW"/>
</dbReference>
<dbReference type="GO" id="GO:0005524">
    <property type="term" value="F:ATP binding"/>
    <property type="evidence" value="ECO:0007669"/>
    <property type="project" value="UniProtKB-KW"/>
</dbReference>
<dbReference type="EMBL" id="CAEZSJ010000035">
    <property type="protein sequence ID" value="CAB4535656.1"/>
    <property type="molecule type" value="Genomic_DNA"/>
</dbReference>
<evidence type="ECO:0000256" key="3">
    <source>
        <dbReference type="ARBA" id="ARBA00023125"/>
    </source>
</evidence>
<evidence type="ECO:0000256" key="2">
    <source>
        <dbReference type="ARBA" id="ARBA00022840"/>
    </source>
</evidence>
<dbReference type="GO" id="GO:0043138">
    <property type="term" value="F:3'-5' DNA helicase activity"/>
    <property type="evidence" value="ECO:0007669"/>
    <property type="project" value="TreeGrafter"/>
</dbReference>
<dbReference type="GO" id="GO:0006302">
    <property type="term" value="P:double-strand break repair"/>
    <property type="evidence" value="ECO:0007669"/>
    <property type="project" value="TreeGrafter"/>
</dbReference>
<dbReference type="GO" id="GO:0006310">
    <property type="term" value="P:DNA recombination"/>
    <property type="evidence" value="ECO:0007669"/>
    <property type="project" value="TreeGrafter"/>
</dbReference>